<dbReference type="SUPFAM" id="SSF57903">
    <property type="entry name" value="FYVE/PHD zinc finger"/>
    <property type="match status" value="1"/>
</dbReference>
<dbReference type="PANTHER" id="PTHR13510">
    <property type="entry name" value="FYVE-FINGER-CONTAINING RAB5 EFFECTOR PROTEIN RABENOSYN-5-RELATED"/>
    <property type="match status" value="1"/>
</dbReference>
<dbReference type="EMBL" id="MK805209">
    <property type="protein sequence ID" value="QIE48482.1"/>
    <property type="molecule type" value="mRNA"/>
</dbReference>
<proteinExistence type="evidence at transcript level"/>
<dbReference type="Gene3D" id="4.10.860.20">
    <property type="entry name" value="Rabenosyn, Rab binding domain"/>
    <property type="match status" value="1"/>
</dbReference>
<reference evidence="8" key="1">
    <citation type="journal article" date="2019" name="J. For. Res.">
        <title>Expression and analysis of zinc finger family gene in Lenzites gibbosa.</title>
        <authorList>
            <person name="Zhang J."/>
            <person name="Chi Y."/>
            <person name="Li S."/>
            <person name="Zhang J."/>
            <person name="Chen J."/>
        </authorList>
    </citation>
    <scope>NUCLEOTIDE SEQUENCE</scope>
    <source>
        <strain evidence="8">ZnF75</strain>
    </source>
</reference>
<accession>A0A6G6FQ86</accession>
<dbReference type="InterPro" id="IPR011011">
    <property type="entry name" value="Znf_FYVE_PHD"/>
</dbReference>
<keyword evidence="5" id="KW-0175">Coiled coil</keyword>
<feature type="region of interest" description="Disordered" evidence="6">
    <location>
        <begin position="144"/>
        <end position="163"/>
    </location>
</feature>
<dbReference type="InterPro" id="IPR052727">
    <property type="entry name" value="Rab4/Rab5_effector"/>
</dbReference>
<dbReference type="SUPFAM" id="SSF140125">
    <property type="entry name" value="Rabenosyn-5 Rab-binding domain-like"/>
    <property type="match status" value="1"/>
</dbReference>
<feature type="compositionally biased region" description="Low complexity" evidence="6">
    <location>
        <begin position="67"/>
        <end position="94"/>
    </location>
</feature>
<evidence type="ECO:0000256" key="1">
    <source>
        <dbReference type="ARBA" id="ARBA00022723"/>
    </source>
</evidence>
<keyword evidence="3" id="KW-0862">Zinc</keyword>
<evidence type="ECO:0000256" key="2">
    <source>
        <dbReference type="ARBA" id="ARBA00022771"/>
    </source>
</evidence>
<feature type="region of interest" description="Disordered" evidence="6">
    <location>
        <begin position="17"/>
        <end position="106"/>
    </location>
</feature>
<evidence type="ECO:0000256" key="5">
    <source>
        <dbReference type="SAM" id="Coils"/>
    </source>
</evidence>
<feature type="compositionally biased region" description="Polar residues" evidence="6">
    <location>
        <begin position="18"/>
        <end position="28"/>
    </location>
</feature>
<dbReference type="CDD" id="cd15737">
    <property type="entry name" value="FYVE2_Vac1p_like"/>
    <property type="match status" value="1"/>
</dbReference>
<organism evidence="8">
    <name type="scientific">Trametes gibbosa</name>
    <dbReference type="NCBI Taxonomy" id="160864"/>
    <lineage>
        <taxon>Eukaryota</taxon>
        <taxon>Fungi</taxon>
        <taxon>Dikarya</taxon>
        <taxon>Basidiomycota</taxon>
        <taxon>Agaricomycotina</taxon>
        <taxon>Agaricomycetes</taxon>
        <taxon>Polyporales</taxon>
        <taxon>Polyporaceae</taxon>
        <taxon>Trametes</taxon>
    </lineage>
</organism>
<dbReference type="AlphaFoldDB" id="A0A6G6FQ86"/>
<dbReference type="Pfam" id="PF11464">
    <property type="entry name" value="Rbsn"/>
    <property type="match status" value="1"/>
</dbReference>
<dbReference type="OrthoDB" id="166134at2759"/>
<dbReference type="PROSITE" id="PS50178">
    <property type="entry name" value="ZF_FYVE"/>
    <property type="match status" value="1"/>
</dbReference>
<dbReference type="Pfam" id="PF01363">
    <property type="entry name" value="FYVE"/>
    <property type="match status" value="1"/>
</dbReference>
<dbReference type="InterPro" id="IPR017455">
    <property type="entry name" value="Znf_FYVE-rel"/>
</dbReference>
<keyword evidence="1" id="KW-0479">Metal-binding</keyword>
<name>A0A6G6FQ86_9APHY</name>
<dbReference type="InterPro" id="IPR021565">
    <property type="entry name" value="Rbsn_Rab-bd"/>
</dbReference>
<sequence length="523" mass="58056">MPALDRALPPIPAFELHSQVQHSRSATHSPTPALSLPSLSSGPVILPARTSSLGASPAPQHAGLPQVAPSPALTPSTSVSSTVTGVSRVSGRSPAPYRPGFQPKGVYRQRTDEFLEARKNSRDAGRIERTRLERRLEKLVALHFPPPGQRKAEEQRPAQQNRRASSFWDLDFSDLKNKSAGDLWREVLQTQAPQGGKNDIRAAEQKITPWEDDAAVSQCPLCAASFHPLTNRKHHCRLCGRIICSLPVKYPQRPQTCSLLFVADQSTGRIEEVGEGVDYGVRRRNPATPGKKGEAVSEEEKFLKGVRICRDCRPVLLRQQYRQDMVGVPLFSRLYEAFISLEKEIEDELPVFQELMISLSKQERPTPEASAVRKRLLEAFAQYDALAKRIRKLPSAPGSSQDHIQNAVLTRANLFLQKHMFPLQALPKPKKAGTAGTSSPSPAPPEEQIIDPDSEVARVLQPLLEQEALLETFVEEAKTHRKFEDVKTLKGSLREIRAEIERVLANAEEHASMARARTRTSST</sequence>
<feature type="compositionally biased region" description="Low complexity" evidence="6">
    <location>
        <begin position="29"/>
        <end position="47"/>
    </location>
</feature>
<dbReference type="Gene3D" id="3.30.40.10">
    <property type="entry name" value="Zinc/RING finger domain, C3HC4 (zinc finger)"/>
    <property type="match status" value="1"/>
</dbReference>
<dbReference type="PANTHER" id="PTHR13510:SF44">
    <property type="entry name" value="RABENOSYN-5"/>
    <property type="match status" value="1"/>
</dbReference>
<dbReference type="InterPro" id="IPR013083">
    <property type="entry name" value="Znf_RING/FYVE/PHD"/>
</dbReference>
<dbReference type="GO" id="GO:0008270">
    <property type="term" value="F:zinc ion binding"/>
    <property type="evidence" value="ECO:0007669"/>
    <property type="project" value="UniProtKB-KW"/>
</dbReference>
<keyword evidence="2 4" id="KW-0863">Zinc-finger</keyword>
<evidence type="ECO:0000256" key="4">
    <source>
        <dbReference type="PROSITE-ProRule" id="PRU00091"/>
    </source>
</evidence>
<dbReference type="InterPro" id="IPR036531">
    <property type="entry name" value="Rbsn_Rab-bd_sf"/>
</dbReference>
<evidence type="ECO:0000313" key="8">
    <source>
        <dbReference type="EMBL" id="QIE48482.1"/>
    </source>
</evidence>
<feature type="coiled-coil region" evidence="5">
    <location>
        <begin position="486"/>
        <end position="517"/>
    </location>
</feature>
<evidence type="ECO:0000259" key="7">
    <source>
        <dbReference type="PROSITE" id="PS50178"/>
    </source>
</evidence>
<feature type="region of interest" description="Disordered" evidence="6">
    <location>
        <begin position="426"/>
        <end position="449"/>
    </location>
</feature>
<feature type="domain" description="FYVE-type" evidence="7">
    <location>
        <begin position="213"/>
        <end position="317"/>
    </location>
</feature>
<dbReference type="SMART" id="SM00064">
    <property type="entry name" value="FYVE"/>
    <property type="match status" value="1"/>
</dbReference>
<evidence type="ECO:0000256" key="6">
    <source>
        <dbReference type="SAM" id="MobiDB-lite"/>
    </source>
</evidence>
<protein>
    <recommendedName>
        <fullName evidence="7">FYVE-type domain-containing protein</fullName>
    </recommendedName>
</protein>
<dbReference type="InterPro" id="IPR000306">
    <property type="entry name" value="Znf_FYVE"/>
</dbReference>
<evidence type="ECO:0000256" key="3">
    <source>
        <dbReference type="ARBA" id="ARBA00022833"/>
    </source>
</evidence>